<reference evidence="3" key="3">
    <citation type="submission" date="2020-11" db="EMBL/GenBank/DDBJ databases">
        <title>Intraspecies plasmid and genomic variation of Mycobacterium kubicae revealed by the complete genome sequences of two clinical isolates.</title>
        <authorList>
            <person name="Hendrix J.R."/>
            <person name="Epperson L.E."/>
            <person name="Honda J.R."/>
            <person name="Strong M."/>
        </authorList>
    </citation>
    <scope>NUCLEOTIDE SEQUENCE</scope>
    <source>
        <strain evidence="3">JCM 13573</strain>
    </source>
</reference>
<evidence type="ECO:0000313" key="5">
    <source>
        <dbReference type="Proteomes" id="UP000663583"/>
    </source>
</evidence>
<evidence type="ECO:0000313" key="3">
    <source>
        <dbReference type="EMBL" id="QPI36588.1"/>
    </source>
</evidence>
<dbReference type="RefSeq" id="WP_085074837.1">
    <property type="nucleotide sequence ID" value="NZ_BLKU01000005.1"/>
</dbReference>
<reference evidence="2" key="2">
    <citation type="submission" date="2020-02" db="EMBL/GenBank/DDBJ databases">
        <authorList>
            <person name="Matsumoto Y."/>
            <person name="Kinjo T."/>
            <person name="Motooka D."/>
            <person name="Nabeya D."/>
            <person name="Jung N."/>
            <person name="Uechi K."/>
            <person name="Horii T."/>
            <person name="Iida T."/>
            <person name="Fujita J."/>
            <person name="Nakamura S."/>
        </authorList>
    </citation>
    <scope>NUCLEOTIDE SEQUENCE</scope>
    <source>
        <strain evidence="2">JCM 13573</strain>
    </source>
</reference>
<evidence type="ECO:0000313" key="2">
    <source>
        <dbReference type="EMBL" id="GFG67445.1"/>
    </source>
</evidence>
<feature type="region of interest" description="Disordered" evidence="1">
    <location>
        <begin position="74"/>
        <end position="103"/>
    </location>
</feature>
<dbReference type="AlphaFoldDB" id="A0AAX1J529"/>
<gene>
    <name evidence="3" type="ORF">I2456_19200</name>
    <name evidence="2" type="ORF">MKUB_49350</name>
</gene>
<keyword evidence="4" id="KW-1185">Reference proteome</keyword>
<protein>
    <submittedName>
        <fullName evidence="3">Uncharacterized protein</fullName>
    </submittedName>
</protein>
<dbReference type="EMBL" id="BLKU01000005">
    <property type="protein sequence ID" value="GFG67445.1"/>
    <property type="molecule type" value="Genomic_DNA"/>
</dbReference>
<reference evidence="2 4" key="1">
    <citation type="journal article" date="2019" name="Emerg. Microbes Infect.">
        <title>Comprehensive subspecies identification of 175 nontuberculous mycobacteria species based on 7547 genomic profiles.</title>
        <authorList>
            <person name="Matsumoto Y."/>
            <person name="Kinjo T."/>
            <person name="Motooka D."/>
            <person name="Nabeya D."/>
            <person name="Jung N."/>
            <person name="Uechi K."/>
            <person name="Horii T."/>
            <person name="Iida T."/>
            <person name="Fujita J."/>
            <person name="Nakamura S."/>
        </authorList>
    </citation>
    <scope>NUCLEOTIDE SEQUENCE [LARGE SCALE GENOMIC DNA]</scope>
    <source>
        <strain evidence="2 4">JCM 13573</strain>
    </source>
</reference>
<evidence type="ECO:0000256" key="1">
    <source>
        <dbReference type="SAM" id="MobiDB-lite"/>
    </source>
</evidence>
<dbReference type="KEGG" id="mku:I2456_19200"/>
<sequence>MTRVCTVAAAPATIDAAGLFDLDPDTADLLAEIDAVLCAALVPSRRPPAPPAIGCAVAGPRLADRSSAALVRPRRVPAQRVRAVQRSPPRRVTNEEENEMEGR</sequence>
<name>A0AAX1J529_9MYCO</name>
<dbReference type="Proteomes" id="UP000663583">
    <property type="component" value="Chromosome"/>
</dbReference>
<organism evidence="3 5">
    <name type="scientific">Mycobacterium kubicae</name>
    <dbReference type="NCBI Taxonomy" id="120959"/>
    <lineage>
        <taxon>Bacteria</taxon>
        <taxon>Bacillati</taxon>
        <taxon>Actinomycetota</taxon>
        <taxon>Actinomycetes</taxon>
        <taxon>Mycobacteriales</taxon>
        <taxon>Mycobacteriaceae</taxon>
        <taxon>Mycobacterium</taxon>
        <taxon>Mycobacterium simiae complex</taxon>
    </lineage>
</organism>
<dbReference type="Proteomes" id="UP000465306">
    <property type="component" value="Unassembled WGS sequence"/>
</dbReference>
<evidence type="ECO:0000313" key="4">
    <source>
        <dbReference type="Proteomes" id="UP000465306"/>
    </source>
</evidence>
<accession>A0AAX1J529</accession>
<dbReference type="EMBL" id="CP065047">
    <property type="protein sequence ID" value="QPI36588.1"/>
    <property type="molecule type" value="Genomic_DNA"/>
</dbReference>
<proteinExistence type="predicted"/>